<dbReference type="Proteomes" id="UP000053825">
    <property type="component" value="Unassembled WGS sequence"/>
</dbReference>
<proteinExistence type="predicted"/>
<feature type="region of interest" description="Disordered" evidence="1">
    <location>
        <begin position="128"/>
        <end position="150"/>
    </location>
</feature>
<evidence type="ECO:0000313" key="3">
    <source>
        <dbReference type="Proteomes" id="UP000053825"/>
    </source>
</evidence>
<dbReference type="EMBL" id="KQ414675">
    <property type="protein sequence ID" value="KOC64125.1"/>
    <property type="molecule type" value="Genomic_DNA"/>
</dbReference>
<name>A0A0L7QZT6_9HYME</name>
<organism evidence="2 3">
    <name type="scientific">Habropoda laboriosa</name>
    <dbReference type="NCBI Taxonomy" id="597456"/>
    <lineage>
        <taxon>Eukaryota</taxon>
        <taxon>Metazoa</taxon>
        <taxon>Ecdysozoa</taxon>
        <taxon>Arthropoda</taxon>
        <taxon>Hexapoda</taxon>
        <taxon>Insecta</taxon>
        <taxon>Pterygota</taxon>
        <taxon>Neoptera</taxon>
        <taxon>Endopterygota</taxon>
        <taxon>Hymenoptera</taxon>
        <taxon>Apocrita</taxon>
        <taxon>Aculeata</taxon>
        <taxon>Apoidea</taxon>
        <taxon>Anthophila</taxon>
        <taxon>Apidae</taxon>
        <taxon>Habropoda</taxon>
    </lineage>
</organism>
<dbReference type="AlphaFoldDB" id="A0A0L7QZT6"/>
<accession>A0A0L7QZT6</accession>
<keyword evidence="3" id="KW-1185">Reference proteome</keyword>
<evidence type="ECO:0000256" key="1">
    <source>
        <dbReference type="SAM" id="MobiDB-lite"/>
    </source>
</evidence>
<protein>
    <submittedName>
        <fullName evidence="2">Uncharacterized protein</fullName>
    </submittedName>
</protein>
<evidence type="ECO:0000313" key="2">
    <source>
        <dbReference type="EMBL" id="KOC64125.1"/>
    </source>
</evidence>
<gene>
    <name evidence="2" type="ORF">WH47_01693</name>
</gene>
<sequence length="238" mass="26412">MKFPQASGCNIPMDMLELRHETISNQITWYTARSSNAREGENGEQHRRLRTGRHYDTSLVPLRDIAIILVNVAIFCSKIVAYLTGSSIFLLCRDIQSCYIECINQRGQVCAYQQRKAKGTRIETLETHARSTHQCAKAPEDNQGLSNVTTRQSRIYKADSSDVSTHSAEEQATQMADFGAEESAGSNSSRDIVNNTSVEASRWALEGVVRSAAEPPKYRGGVGCHKSVSVPHTDFEKV</sequence>
<reference evidence="2 3" key="1">
    <citation type="submission" date="2015-07" db="EMBL/GenBank/DDBJ databases">
        <title>The genome of Habropoda laboriosa.</title>
        <authorList>
            <person name="Pan H."/>
            <person name="Kapheim K."/>
        </authorList>
    </citation>
    <scope>NUCLEOTIDE SEQUENCE [LARGE SCALE GENOMIC DNA]</scope>
    <source>
        <strain evidence="2">0110345459</strain>
    </source>
</reference>